<dbReference type="Proteomes" id="UP000746584">
    <property type="component" value="Unassembled WGS sequence"/>
</dbReference>
<proteinExistence type="predicted"/>
<dbReference type="EMBL" id="BMOI01000003">
    <property type="protein sequence ID" value="GGK94268.1"/>
    <property type="molecule type" value="Genomic_DNA"/>
</dbReference>
<name>A0A8H9G8A5_9MICO</name>
<gene>
    <name evidence="1" type="ORF">GCM10009769_10330</name>
    <name evidence="2" type="ORF">JOE58_002375</name>
</gene>
<dbReference type="AlphaFoldDB" id="A0A8H9G8A5"/>
<reference evidence="1" key="1">
    <citation type="journal article" date="2014" name="Int. J. Syst. Evol. Microbiol.">
        <title>Complete genome sequence of Corynebacterium casei LMG S-19264T (=DSM 44701T), isolated from a smear-ripened cheese.</title>
        <authorList>
            <consortium name="US DOE Joint Genome Institute (JGI-PGF)"/>
            <person name="Walter F."/>
            <person name="Albersmeier A."/>
            <person name="Kalinowski J."/>
            <person name="Ruckert C."/>
        </authorList>
    </citation>
    <scope>NUCLEOTIDE SEQUENCE</scope>
    <source>
        <strain evidence="1">JCM 1480</strain>
    </source>
</reference>
<organism evidence="1 3">
    <name type="scientific">Curtobacterium luteum</name>
    <dbReference type="NCBI Taxonomy" id="33881"/>
    <lineage>
        <taxon>Bacteria</taxon>
        <taxon>Bacillati</taxon>
        <taxon>Actinomycetota</taxon>
        <taxon>Actinomycetes</taxon>
        <taxon>Micrococcales</taxon>
        <taxon>Microbacteriaceae</taxon>
        <taxon>Curtobacterium</taxon>
    </lineage>
</organism>
<keyword evidence="4" id="KW-1185">Reference proteome</keyword>
<reference evidence="1" key="2">
    <citation type="submission" date="2020-09" db="EMBL/GenBank/DDBJ databases">
        <authorList>
            <person name="Sun Q."/>
            <person name="Ohkuma M."/>
        </authorList>
    </citation>
    <scope>NUCLEOTIDE SEQUENCE</scope>
    <source>
        <strain evidence="1">JCM 1480</strain>
    </source>
</reference>
<dbReference type="RefSeq" id="WP_175328314.1">
    <property type="nucleotide sequence ID" value="NZ_BMOI01000003.1"/>
</dbReference>
<dbReference type="EMBL" id="JAFBCG010000001">
    <property type="protein sequence ID" value="MBM7803124.1"/>
    <property type="molecule type" value="Genomic_DNA"/>
</dbReference>
<sequence length="159" mass="17804">MHVGLRTVLDAPVDAVRDALLSPSVMVAVTKPFLRYRSRAPQGFPERWTPGTPHPIAADAFGLFPSGDTHVDIDLYEVQGVPVQRDNGGGVSGLFGRMTMAHRMATVDLGDGTTLLLDRLTYRMRPAFLGLLLWPGMWVIWQWRALRMRQLAPTWRRPA</sequence>
<dbReference type="Proteomes" id="UP000648535">
    <property type="component" value="Unassembled WGS sequence"/>
</dbReference>
<evidence type="ECO:0000313" key="3">
    <source>
        <dbReference type="Proteomes" id="UP000648535"/>
    </source>
</evidence>
<evidence type="ECO:0000313" key="4">
    <source>
        <dbReference type="Proteomes" id="UP000746584"/>
    </source>
</evidence>
<comment type="caution">
    <text evidence="1">The sequence shown here is derived from an EMBL/GenBank/DDBJ whole genome shotgun (WGS) entry which is preliminary data.</text>
</comment>
<protein>
    <submittedName>
        <fullName evidence="1">Uncharacterized protein</fullName>
    </submittedName>
</protein>
<accession>A0A8H9G8A5</accession>
<reference evidence="2 4" key="3">
    <citation type="submission" date="2021-01" db="EMBL/GenBank/DDBJ databases">
        <title>Sequencing the genomes of 1000 actinobacteria strains.</title>
        <authorList>
            <person name="Klenk H.-P."/>
        </authorList>
    </citation>
    <scope>NUCLEOTIDE SEQUENCE [LARGE SCALE GENOMIC DNA]</scope>
    <source>
        <strain evidence="2 4">DSM 20542</strain>
    </source>
</reference>
<evidence type="ECO:0000313" key="1">
    <source>
        <dbReference type="EMBL" id="GGK94268.1"/>
    </source>
</evidence>
<evidence type="ECO:0000313" key="2">
    <source>
        <dbReference type="EMBL" id="MBM7803124.1"/>
    </source>
</evidence>